<dbReference type="SUPFAM" id="SSF46894">
    <property type="entry name" value="C-terminal effector domain of the bipartite response regulators"/>
    <property type="match status" value="1"/>
</dbReference>
<name>A0A840QF49_9PSEU</name>
<dbReference type="EMBL" id="JACHIW010000001">
    <property type="protein sequence ID" value="MBB5157318.1"/>
    <property type="molecule type" value="Genomic_DNA"/>
</dbReference>
<dbReference type="PANTHER" id="PTHR47691">
    <property type="entry name" value="REGULATOR-RELATED"/>
    <property type="match status" value="1"/>
</dbReference>
<dbReference type="Gene3D" id="1.25.40.10">
    <property type="entry name" value="Tetratricopeptide repeat domain"/>
    <property type="match status" value="1"/>
</dbReference>
<dbReference type="Gene3D" id="3.40.50.300">
    <property type="entry name" value="P-loop containing nucleotide triphosphate hydrolases"/>
    <property type="match status" value="1"/>
</dbReference>
<evidence type="ECO:0000313" key="3">
    <source>
        <dbReference type="Proteomes" id="UP000584374"/>
    </source>
</evidence>
<reference evidence="2 3" key="1">
    <citation type="submission" date="2020-08" db="EMBL/GenBank/DDBJ databases">
        <title>Sequencing the genomes of 1000 actinobacteria strains.</title>
        <authorList>
            <person name="Klenk H.-P."/>
        </authorList>
    </citation>
    <scope>NUCLEOTIDE SEQUENCE [LARGE SCALE GENOMIC DNA]</scope>
    <source>
        <strain evidence="2 3">DSM 45584</strain>
    </source>
</reference>
<dbReference type="SUPFAM" id="SSF52540">
    <property type="entry name" value="P-loop containing nucleoside triphosphate hydrolases"/>
    <property type="match status" value="1"/>
</dbReference>
<dbReference type="GO" id="GO:0006355">
    <property type="term" value="P:regulation of DNA-templated transcription"/>
    <property type="evidence" value="ECO:0007669"/>
    <property type="project" value="InterPro"/>
</dbReference>
<dbReference type="GO" id="GO:0004674">
    <property type="term" value="F:protein serine/threonine kinase activity"/>
    <property type="evidence" value="ECO:0007669"/>
    <property type="project" value="UniProtKB-KW"/>
</dbReference>
<dbReference type="InterPro" id="IPR058852">
    <property type="entry name" value="HTH_77"/>
</dbReference>
<dbReference type="Pfam" id="PF25872">
    <property type="entry name" value="HTH_77"/>
    <property type="match status" value="1"/>
</dbReference>
<keyword evidence="2" id="KW-0723">Serine/threonine-protein kinase</keyword>
<dbReference type="PRINTS" id="PR00038">
    <property type="entry name" value="HTHLUXR"/>
</dbReference>
<keyword evidence="3" id="KW-1185">Reference proteome</keyword>
<gene>
    <name evidence="2" type="ORF">BJ970_004852</name>
</gene>
<evidence type="ECO:0000313" key="2">
    <source>
        <dbReference type="EMBL" id="MBB5157318.1"/>
    </source>
</evidence>
<dbReference type="PROSITE" id="PS50043">
    <property type="entry name" value="HTH_LUXR_2"/>
    <property type="match status" value="1"/>
</dbReference>
<feature type="domain" description="HTH luxR-type" evidence="1">
    <location>
        <begin position="665"/>
        <end position="730"/>
    </location>
</feature>
<dbReference type="Pfam" id="PF00196">
    <property type="entry name" value="GerE"/>
    <property type="match status" value="1"/>
</dbReference>
<dbReference type="InterPro" id="IPR016032">
    <property type="entry name" value="Sig_transdc_resp-reg_C-effctor"/>
</dbReference>
<dbReference type="Proteomes" id="UP000584374">
    <property type="component" value="Unassembled WGS sequence"/>
</dbReference>
<dbReference type="AlphaFoldDB" id="A0A840QF49"/>
<organism evidence="2 3">
    <name type="scientific">Saccharopolyspora phatthalungensis</name>
    <dbReference type="NCBI Taxonomy" id="664693"/>
    <lineage>
        <taxon>Bacteria</taxon>
        <taxon>Bacillati</taxon>
        <taxon>Actinomycetota</taxon>
        <taxon>Actinomycetes</taxon>
        <taxon>Pseudonocardiales</taxon>
        <taxon>Pseudonocardiaceae</taxon>
        <taxon>Saccharopolyspora</taxon>
    </lineage>
</organism>
<dbReference type="InterPro" id="IPR011990">
    <property type="entry name" value="TPR-like_helical_dom_sf"/>
</dbReference>
<dbReference type="InterPro" id="IPR027417">
    <property type="entry name" value="P-loop_NTPase"/>
</dbReference>
<dbReference type="SUPFAM" id="SSF48452">
    <property type="entry name" value="TPR-like"/>
    <property type="match status" value="1"/>
</dbReference>
<accession>A0A840QF49</accession>
<dbReference type="InterPro" id="IPR000792">
    <property type="entry name" value="Tscrpt_reg_LuxR_C"/>
</dbReference>
<sequence>MSLTGLGGVGKTRLALRVAWDVRRLFPDGVWLVELAGLDDEGLVPQAAVTALGIQDQSTQWTPETVAGRVGDGRLLLVFDNCEHVLQSVAITAAILLKRCPQLRILTTTRQPLGIAGEHILTVSALNCPSDDTIVPPASLLAYEAVSLFVERAKAVVPDFTLDERTGPAVNAICRRLDGIPLAIELAAFGLRVLSPEQILQRLNDRFGFLTAGNRAALPRHRTLHALIDWRFDLCSDAERMVWARASVFAKHFDLAAAEAVCSGDAPTETDVLTAIAGLVDKSILIREERDGHVRFQLLETIRQYGQEVLRRMGEEERLRRRHRDWCLGLVEKMRRDWFGPDQATLFAEMRLNHANIRTALEFCLREPGEVYTGMRIADALRDYWRISGLISEGRHWCNRLLERDAKASPSRLRLLLTASYLALQQSDLATAVELLGEGRRLSWGLGDEIGQLLVRILEAFVATLQNDFPAAVAAGEQVVDGLRKSGDIHWFSTALIILGVASSLLADSARTSDHCNELLDLCRTHGEKWRRSTALWGLGVEAWRKGDTSRATRLQRESLAMQRDFTDYYTTGLCVEALAWIATSERRSEQAARFFGLADTIRREAGLPLLIYFNEYHDRCQRQIRRSLGEPRYGKFFEQGANVPLQEAIGYALGERRRTNSQATKEPTASLSPREREIADLVAQGMSNKQIANDLVISPRTAEAHVENILVKLGFTARAQIAAWVSAQREGNAQ</sequence>
<dbReference type="InterPro" id="IPR036388">
    <property type="entry name" value="WH-like_DNA-bd_sf"/>
</dbReference>
<dbReference type="PANTHER" id="PTHR47691:SF3">
    <property type="entry name" value="HTH-TYPE TRANSCRIPTIONAL REGULATOR RV0890C-RELATED"/>
    <property type="match status" value="1"/>
</dbReference>
<dbReference type="SMART" id="SM00421">
    <property type="entry name" value="HTH_LUXR"/>
    <property type="match status" value="1"/>
</dbReference>
<dbReference type="GO" id="GO:0003677">
    <property type="term" value="F:DNA binding"/>
    <property type="evidence" value="ECO:0007669"/>
    <property type="project" value="InterPro"/>
</dbReference>
<evidence type="ECO:0000259" key="1">
    <source>
        <dbReference type="PROSITE" id="PS50043"/>
    </source>
</evidence>
<proteinExistence type="predicted"/>
<comment type="caution">
    <text evidence="2">The sequence shown here is derived from an EMBL/GenBank/DDBJ whole genome shotgun (WGS) entry which is preliminary data.</text>
</comment>
<dbReference type="Gene3D" id="1.10.10.10">
    <property type="entry name" value="Winged helix-like DNA-binding domain superfamily/Winged helix DNA-binding domain"/>
    <property type="match status" value="1"/>
</dbReference>
<keyword evidence="2" id="KW-0808">Transferase</keyword>
<dbReference type="EC" id="2.7.11.1" evidence="2"/>
<dbReference type="RefSeq" id="WP_312864372.1">
    <property type="nucleotide sequence ID" value="NZ_JACHIW010000001.1"/>
</dbReference>
<protein>
    <submittedName>
        <fullName evidence="2">Non-specific serine/threonine protein kinase</fullName>
        <ecNumber evidence="2">2.7.11.1</ecNumber>
    </submittedName>
</protein>
<dbReference type="CDD" id="cd06170">
    <property type="entry name" value="LuxR_C_like"/>
    <property type="match status" value="1"/>
</dbReference>
<keyword evidence="2" id="KW-0418">Kinase</keyword>